<dbReference type="Pfam" id="PF13365">
    <property type="entry name" value="Trypsin_2"/>
    <property type="match status" value="1"/>
</dbReference>
<dbReference type="SUPFAM" id="SSF48452">
    <property type="entry name" value="TPR-like"/>
    <property type="match status" value="1"/>
</dbReference>
<dbReference type="PROSITE" id="PS50005">
    <property type="entry name" value="TPR"/>
    <property type="match status" value="3"/>
</dbReference>
<evidence type="ECO:0000256" key="1">
    <source>
        <dbReference type="ARBA" id="ARBA00022737"/>
    </source>
</evidence>
<evidence type="ECO:0000313" key="4">
    <source>
        <dbReference type="EMBL" id="MBD3364112.1"/>
    </source>
</evidence>
<keyword evidence="1" id="KW-0677">Repeat</keyword>
<dbReference type="InterPro" id="IPR009003">
    <property type="entry name" value="Peptidase_S1_PA"/>
</dbReference>
<name>A0A9D5K8A6_UNCW3</name>
<dbReference type="PANTHER" id="PTHR44858">
    <property type="entry name" value="TETRATRICOPEPTIDE REPEAT PROTEIN 6"/>
    <property type="match status" value="1"/>
</dbReference>
<evidence type="ECO:0000313" key="5">
    <source>
        <dbReference type="Proteomes" id="UP000630660"/>
    </source>
</evidence>
<dbReference type="GO" id="GO:0009279">
    <property type="term" value="C:cell outer membrane"/>
    <property type="evidence" value="ECO:0007669"/>
    <property type="project" value="TreeGrafter"/>
</dbReference>
<feature type="repeat" description="TPR" evidence="3">
    <location>
        <begin position="239"/>
        <end position="272"/>
    </location>
</feature>
<dbReference type="EMBL" id="WJKJ01000086">
    <property type="protein sequence ID" value="MBD3364112.1"/>
    <property type="molecule type" value="Genomic_DNA"/>
</dbReference>
<dbReference type="InterPro" id="IPR011990">
    <property type="entry name" value="TPR-like_helical_dom_sf"/>
</dbReference>
<accession>A0A9D5K8A6</accession>
<dbReference type="Pfam" id="PF13414">
    <property type="entry name" value="TPR_11"/>
    <property type="match status" value="2"/>
</dbReference>
<feature type="repeat" description="TPR" evidence="3">
    <location>
        <begin position="171"/>
        <end position="204"/>
    </location>
</feature>
<dbReference type="Gene3D" id="2.40.10.10">
    <property type="entry name" value="Trypsin-like serine proteases"/>
    <property type="match status" value="1"/>
</dbReference>
<comment type="caution">
    <text evidence="4">The sequence shown here is derived from an EMBL/GenBank/DDBJ whole genome shotgun (WGS) entry which is preliminary data.</text>
</comment>
<sequence length="316" mass="34825">PQADLIRLRADIPPDVAEVLATTPVHAEKGDGILILGPDAEDGSGRNALSGEISAVRDIYGFGAIVEISAPLTPGYSGSPVVNMEGDVIGVATFQMIGENKINFAVPSERIARLLPRMNKSIPEWEAERKKRNSDIKEELYLTGLGLMWAEEWESALYCLKGVVDEDPLYLIAYPWIGFCSLQLGLWEDAVDAYRQTLLIRPDDATAYSHLGIAYGKLNRWGEAVDAYRQAARLEPDAPIHRINLGFTYTKVGDWEKALENFSQAASLDADSDEAHFGMGLAYWVFGEDAKAWGEYETLKDLGSSLAADLYDYLSK</sequence>
<dbReference type="SMART" id="SM00028">
    <property type="entry name" value="TPR"/>
    <property type="match status" value="3"/>
</dbReference>
<evidence type="ECO:0000256" key="3">
    <source>
        <dbReference type="PROSITE-ProRule" id="PRU00339"/>
    </source>
</evidence>
<organism evidence="4 5">
    <name type="scientific">candidate division WOR-3 bacterium</name>
    <dbReference type="NCBI Taxonomy" id="2052148"/>
    <lineage>
        <taxon>Bacteria</taxon>
        <taxon>Bacteria division WOR-3</taxon>
    </lineage>
</organism>
<protein>
    <submittedName>
        <fullName evidence="4">Tetratricopeptide repeat protein</fullName>
    </submittedName>
</protein>
<evidence type="ECO:0000256" key="2">
    <source>
        <dbReference type="ARBA" id="ARBA00022803"/>
    </source>
</evidence>
<dbReference type="InterPro" id="IPR043504">
    <property type="entry name" value="Peptidase_S1_PA_chymotrypsin"/>
</dbReference>
<dbReference type="InterPro" id="IPR019734">
    <property type="entry name" value="TPR_rpt"/>
</dbReference>
<proteinExistence type="predicted"/>
<dbReference type="GO" id="GO:0046813">
    <property type="term" value="P:receptor-mediated virion attachment to host cell"/>
    <property type="evidence" value="ECO:0007669"/>
    <property type="project" value="TreeGrafter"/>
</dbReference>
<feature type="repeat" description="TPR" evidence="3">
    <location>
        <begin position="205"/>
        <end position="238"/>
    </location>
</feature>
<dbReference type="PANTHER" id="PTHR44858:SF1">
    <property type="entry name" value="UDP-N-ACETYLGLUCOSAMINE--PEPTIDE N-ACETYLGLUCOSAMINYLTRANSFERASE SPINDLY-RELATED"/>
    <property type="match status" value="1"/>
</dbReference>
<dbReference type="AlphaFoldDB" id="A0A9D5K8A6"/>
<dbReference type="PROSITE" id="PS50293">
    <property type="entry name" value="TPR_REGION"/>
    <property type="match status" value="1"/>
</dbReference>
<dbReference type="SUPFAM" id="SSF50494">
    <property type="entry name" value="Trypsin-like serine proteases"/>
    <property type="match status" value="1"/>
</dbReference>
<dbReference type="Gene3D" id="1.25.40.10">
    <property type="entry name" value="Tetratricopeptide repeat domain"/>
    <property type="match status" value="2"/>
</dbReference>
<feature type="non-terminal residue" evidence="4">
    <location>
        <position position="1"/>
    </location>
</feature>
<keyword evidence="2 3" id="KW-0802">TPR repeat</keyword>
<gene>
    <name evidence="4" type="ORF">GF359_02745</name>
</gene>
<dbReference type="Proteomes" id="UP000630660">
    <property type="component" value="Unassembled WGS sequence"/>
</dbReference>
<dbReference type="InterPro" id="IPR050498">
    <property type="entry name" value="Ycf3"/>
</dbReference>
<reference evidence="4" key="1">
    <citation type="submission" date="2019-11" db="EMBL/GenBank/DDBJ databases">
        <title>Microbial mats filling the niche in hypersaline microbial mats.</title>
        <authorList>
            <person name="Wong H.L."/>
            <person name="Macleod F.I."/>
            <person name="White R.A. III"/>
            <person name="Burns B.P."/>
        </authorList>
    </citation>
    <scope>NUCLEOTIDE SEQUENCE</scope>
    <source>
        <strain evidence="4">Bin_327</strain>
    </source>
</reference>